<evidence type="ECO:0000256" key="5">
    <source>
        <dbReference type="ARBA" id="ARBA00022946"/>
    </source>
</evidence>
<evidence type="ECO:0000256" key="1">
    <source>
        <dbReference type="ARBA" id="ARBA00004173"/>
    </source>
</evidence>
<protein>
    <recommendedName>
        <fullName evidence="8">Ubiquinone biosynthesis protein</fullName>
    </recommendedName>
</protein>
<dbReference type="Pfam" id="PF08511">
    <property type="entry name" value="COQ9"/>
    <property type="match status" value="1"/>
</dbReference>
<comment type="pathway">
    <text evidence="2 8">Cofactor biosynthesis; ubiquinone biosynthesis.</text>
</comment>
<dbReference type="AlphaFoldDB" id="B4LJH7"/>
<dbReference type="UniPathway" id="UPA00232"/>
<feature type="domain" description="Ubiquinone biosynthesis protein COQ9 HTH" evidence="11">
    <location>
        <begin position="126"/>
        <end position="153"/>
    </location>
</feature>
<dbReference type="GO" id="GO:0008289">
    <property type="term" value="F:lipid binding"/>
    <property type="evidence" value="ECO:0007669"/>
    <property type="project" value="UniProtKB-UniRule"/>
</dbReference>
<dbReference type="NCBIfam" id="TIGR02396">
    <property type="entry name" value="diverge_rpsU"/>
    <property type="match status" value="1"/>
</dbReference>
<evidence type="ECO:0000256" key="6">
    <source>
        <dbReference type="ARBA" id="ARBA00023121"/>
    </source>
</evidence>
<evidence type="ECO:0000256" key="2">
    <source>
        <dbReference type="ARBA" id="ARBA00004749"/>
    </source>
</evidence>
<evidence type="ECO:0000256" key="4">
    <source>
        <dbReference type="ARBA" id="ARBA00022688"/>
    </source>
</evidence>
<sequence>MANVRCLQKVIRIQKFVLPLNAQGCWLAATCSSGTAATFHTLHQQQQQELRSKLKPACSLRRSYAKDSDKLEEFRAREEQRERERDAAEQKPGTQSGADGGTAGSGGDQGKQSAEQAAKQAKVDGIRSRILDAAMLHVPQHGWSKQAIVQGAEECGLPSVVHGMFPEGGFALVSHFNGKCNAELVQCLQKQTDNGQKEVSDPLDFLVQAVRQRLEMIEPYKSQWPQAMALIAQPQNASTALAQVLTLVDDICYYSGDRSVDFGWYTRRIGLATIMKMTELYMLQDTSPGHAQTWEFLKNRMDEAVQLQMALAQTEGMTHTFQRSFNSAFITARNILGLGYGRH</sequence>
<feature type="compositionally biased region" description="Basic and acidic residues" evidence="9">
    <location>
        <begin position="69"/>
        <end position="89"/>
    </location>
</feature>
<evidence type="ECO:0000256" key="9">
    <source>
        <dbReference type="SAM" id="MobiDB-lite"/>
    </source>
</evidence>
<dbReference type="Gene3D" id="1.10.357.10">
    <property type="entry name" value="Tetracycline Repressor, domain 2"/>
    <property type="match status" value="1"/>
</dbReference>
<proteinExistence type="inferred from homology"/>
<reference evidence="12 13" key="1">
    <citation type="journal article" date="2007" name="Nature">
        <title>Evolution of genes and genomes on the Drosophila phylogeny.</title>
        <authorList>
            <consortium name="Drosophila 12 Genomes Consortium"/>
            <person name="Clark A.G."/>
            <person name="Eisen M.B."/>
            <person name="Smith D.R."/>
            <person name="Bergman C.M."/>
            <person name="Oliver B."/>
            <person name="Markow T.A."/>
            <person name="Kaufman T.C."/>
            <person name="Kellis M."/>
            <person name="Gelbart W."/>
            <person name="Iyer V.N."/>
            <person name="Pollard D.A."/>
            <person name="Sackton T.B."/>
            <person name="Larracuente A.M."/>
            <person name="Singh N.D."/>
            <person name="Abad J.P."/>
            <person name="Abt D.N."/>
            <person name="Adryan B."/>
            <person name="Aguade M."/>
            <person name="Akashi H."/>
            <person name="Anderson W.W."/>
            <person name="Aquadro C.F."/>
            <person name="Ardell D.H."/>
            <person name="Arguello R."/>
            <person name="Artieri C.G."/>
            <person name="Barbash D.A."/>
            <person name="Barker D."/>
            <person name="Barsanti P."/>
            <person name="Batterham P."/>
            <person name="Batzoglou S."/>
            <person name="Begun D."/>
            <person name="Bhutkar A."/>
            <person name="Blanco E."/>
            <person name="Bosak S.A."/>
            <person name="Bradley R.K."/>
            <person name="Brand A.D."/>
            <person name="Brent M.R."/>
            <person name="Brooks A.N."/>
            <person name="Brown R.H."/>
            <person name="Butlin R.K."/>
            <person name="Caggese C."/>
            <person name="Calvi B.R."/>
            <person name="Bernardo de Carvalho A."/>
            <person name="Caspi A."/>
            <person name="Castrezana S."/>
            <person name="Celniker S.E."/>
            <person name="Chang J.L."/>
            <person name="Chapple C."/>
            <person name="Chatterji S."/>
            <person name="Chinwalla A."/>
            <person name="Civetta A."/>
            <person name="Clifton S.W."/>
            <person name="Comeron J.M."/>
            <person name="Costello J.C."/>
            <person name="Coyne J.A."/>
            <person name="Daub J."/>
            <person name="David R.G."/>
            <person name="Delcher A.L."/>
            <person name="Delehaunty K."/>
            <person name="Do C.B."/>
            <person name="Ebling H."/>
            <person name="Edwards K."/>
            <person name="Eickbush T."/>
            <person name="Evans J.D."/>
            <person name="Filipski A."/>
            <person name="Findeiss S."/>
            <person name="Freyhult E."/>
            <person name="Fulton L."/>
            <person name="Fulton R."/>
            <person name="Garcia A.C."/>
            <person name="Gardiner A."/>
            <person name="Garfield D.A."/>
            <person name="Garvin B.E."/>
            <person name="Gibson G."/>
            <person name="Gilbert D."/>
            <person name="Gnerre S."/>
            <person name="Godfrey J."/>
            <person name="Good R."/>
            <person name="Gotea V."/>
            <person name="Gravely B."/>
            <person name="Greenberg A.J."/>
            <person name="Griffiths-Jones S."/>
            <person name="Gross S."/>
            <person name="Guigo R."/>
            <person name="Gustafson E.A."/>
            <person name="Haerty W."/>
            <person name="Hahn M.W."/>
            <person name="Halligan D.L."/>
            <person name="Halpern A.L."/>
            <person name="Halter G.M."/>
            <person name="Han M.V."/>
            <person name="Heger A."/>
            <person name="Hillier L."/>
            <person name="Hinrichs A.S."/>
            <person name="Holmes I."/>
            <person name="Hoskins R.A."/>
            <person name="Hubisz M.J."/>
            <person name="Hultmark D."/>
            <person name="Huntley M.A."/>
            <person name="Jaffe D.B."/>
            <person name="Jagadeeshan S."/>
            <person name="Jeck W.R."/>
            <person name="Johnson J."/>
            <person name="Jones C.D."/>
            <person name="Jordan W.C."/>
            <person name="Karpen G.H."/>
            <person name="Kataoka E."/>
            <person name="Keightley P.D."/>
            <person name="Kheradpour P."/>
            <person name="Kirkness E.F."/>
            <person name="Koerich L.B."/>
            <person name="Kristiansen K."/>
            <person name="Kudrna D."/>
            <person name="Kulathinal R.J."/>
            <person name="Kumar S."/>
            <person name="Kwok R."/>
            <person name="Lander E."/>
            <person name="Langley C.H."/>
            <person name="Lapoint R."/>
            <person name="Lazzaro B.P."/>
            <person name="Lee S.J."/>
            <person name="Levesque L."/>
            <person name="Li R."/>
            <person name="Lin C.F."/>
            <person name="Lin M.F."/>
            <person name="Lindblad-Toh K."/>
            <person name="Llopart A."/>
            <person name="Long M."/>
            <person name="Low L."/>
            <person name="Lozovsky E."/>
            <person name="Lu J."/>
            <person name="Luo M."/>
            <person name="Machado C.A."/>
            <person name="Makalowski W."/>
            <person name="Marzo M."/>
            <person name="Matsuda M."/>
            <person name="Matzkin L."/>
            <person name="McAllister B."/>
            <person name="McBride C.S."/>
            <person name="McKernan B."/>
            <person name="McKernan K."/>
            <person name="Mendez-Lago M."/>
            <person name="Minx P."/>
            <person name="Mollenhauer M.U."/>
            <person name="Montooth K."/>
            <person name="Mount S.M."/>
            <person name="Mu X."/>
            <person name="Myers E."/>
            <person name="Negre B."/>
            <person name="Newfeld S."/>
            <person name="Nielsen R."/>
            <person name="Noor M.A."/>
            <person name="O'Grady P."/>
            <person name="Pachter L."/>
            <person name="Papaceit M."/>
            <person name="Parisi M.J."/>
            <person name="Parisi M."/>
            <person name="Parts L."/>
            <person name="Pedersen J.S."/>
            <person name="Pesole G."/>
            <person name="Phillippy A.M."/>
            <person name="Ponting C.P."/>
            <person name="Pop M."/>
            <person name="Porcelli D."/>
            <person name="Powell J.R."/>
            <person name="Prohaska S."/>
            <person name="Pruitt K."/>
            <person name="Puig M."/>
            <person name="Quesneville H."/>
            <person name="Ram K.R."/>
            <person name="Rand D."/>
            <person name="Rasmussen M.D."/>
            <person name="Reed L.K."/>
            <person name="Reenan R."/>
            <person name="Reily A."/>
            <person name="Remington K.A."/>
            <person name="Rieger T.T."/>
            <person name="Ritchie M.G."/>
            <person name="Robin C."/>
            <person name="Rogers Y.H."/>
            <person name="Rohde C."/>
            <person name="Rozas J."/>
            <person name="Rubenfield M.J."/>
            <person name="Ruiz A."/>
            <person name="Russo S."/>
            <person name="Salzberg S.L."/>
            <person name="Sanchez-Gracia A."/>
            <person name="Saranga D.J."/>
            <person name="Sato H."/>
            <person name="Schaeffer S.W."/>
            <person name="Schatz M.C."/>
            <person name="Schlenke T."/>
            <person name="Schwartz R."/>
            <person name="Segarra C."/>
            <person name="Singh R.S."/>
            <person name="Sirot L."/>
            <person name="Sirota M."/>
            <person name="Sisneros N.B."/>
            <person name="Smith C.D."/>
            <person name="Smith T.F."/>
            <person name="Spieth J."/>
            <person name="Stage D.E."/>
            <person name="Stark A."/>
            <person name="Stephan W."/>
            <person name="Strausberg R.L."/>
            <person name="Strempel S."/>
            <person name="Sturgill D."/>
            <person name="Sutton G."/>
            <person name="Sutton G.G."/>
            <person name="Tao W."/>
            <person name="Teichmann S."/>
            <person name="Tobari Y.N."/>
            <person name="Tomimura Y."/>
            <person name="Tsolas J.M."/>
            <person name="Valente V.L."/>
            <person name="Venter E."/>
            <person name="Venter J.C."/>
            <person name="Vicario S."/>
            <person name="Vieira F.G."/>
            <person name="Vilella A.J."/>
            <person name="Villasante A."/>
            <person name="Walenz B."/>
            <person name="Wang J."/>
            <person name="Wasserman M."/>
            <person name="Watts T."/>
            <person name="Wilson D."/>
            <person name="Wilson R.K."/>
            <person name="Wing R.A."/>
            <person name="Wolfner M.F."/>
            <person name="Wong A."/>
            <person name="Wong G.K."/>
            <person name="Wu C.I."/>
            <person name="Wu G."/>
            <person name="Yamamoto D."/>
            <person name="Yang H.P."/>
            <person name="Yang S.P."/>
            <person name="Yorke J.A."/>
            <person name="Yoshida K."/>
            <person name="Zdobnov E."/>
            <person name="Zhang P."/>
            <person name="Zhang Y."/>
            <person name="Zimin A.V."/>
            <person name="Baldwin J."/>
            <person name="Abdouelleil A."/>
            <person name="Abdulkadir J."/>
            <person name="Abebe A."/>
            <person name="Abera B."/>
            <person name="Abreu J."/>
            <person name="Acer S.C."/>
            <person name="Aftuck L."/>
            <person name="Alexander A."/>
            <person name="An P."/>
            <person name="Anderson E."/>
            <person name="Anderson S."/>
            <person name="Arachi H."/>
            <person name="Azer M."/>
            <person name="Bachantsang P."/>
            <person name="Barry A."/>
            <person name="Bayul T."/>
            <person name="Berlin A."/>
            <person name="Bessette D."/>
            <person name="Bloom T."/>
            <person name="Blye J."/>
            <person name="Boguslavskiy L."/>
            <person name="Bonnet C."/>
            <person name="Boukhgalter B."/>
            <person name="Bourzgui I."/>
            <person name="Brown A."/>
            <person name="Cahill P."/>
            <person name="Channer S."/>
            <person name="Cheshatsang Y."/>
            <person name="Chuda L."/>
            <person name="Citroen M."/>
            <person name="Collymore A."/>
            <person name="Cooke P."/>
            <person name="Costello M."/>
            <person name="D'Aco K."/>
            <person name="Daza R."/>
            <person name="De Haan G."/>
            <person name="DeGray S."/>
            <person name="DeMaso C."/>
            <person name="Dhargay N."/>
            <person name="Dooley K."/>
            <person name="Dooley E."/>
            <person name="Doricent M."/>
            <person name="Dorje P."/>
            <person name="Dorjee K."/>
            <person name="Dupes A."/>
            <person name="Elong R."/>
            <person name="Falk J."/>
            <person name="Farina A."/>
            <person name="Faro S."/>
            <person name="Ferguson D."/>
            <person name="Fisher S."/>
            <person name="Foley C.D."/>
            <person name="Franke A."/>
            <person name="Friedrich D."/>
            <person name="Gadbois L."/>
            <person name="Gearin G."/>
            <person name="Gearin C.R."/>
            <person name="Giannoukos G."/>
            <person name="Goode T."/>
            <person name="Graham J."/>
            <person name="Grandbois E."/>
            <person name="Grewal S."/>
            <person name="Gyaltsen K."/>
            <person name="Hafez N."/>
            <person name="Hagos B."/>
            <person name="Hall J."/>
            <person name="Henson C."/>
            <person name="Hollinger A."/>
            <person name="Honan T."/>
            <person name="Huard M.D."/>
            <person name="Hughes L."/>
            <person name="Hurhula B."/>
            <person name="Husby M.E."/>
            <person name="Kamat A."/>
            <person name="Kanga B."/>
            <person name="Kashin S."/>
            <person name="Khazanovich D."/>
            <person name="Kisner P."/>
            <person name="Lance K."/>
            <person name="Lara M."/>
            <person name="Lee W."/>
            <person name="Lennon N."/>
            <person name="Letendre F."/>
            <person name="LeVine R."/>
            <person name="Lipovsky A."/>
            <person name="Liu X."/>
            <person name="Liu J."/>
            <person name="Liu S."/>
            <person name="Lokyitsang T."/>
            <person name="Lokyitsang Y."/>
            <person name="Lubonja R."/>
            <person name="Lui A."/>
            <person name="MacDonald P."/>
            <person name="Magnisalis V."/>
            <person name="Maru K."/>
            <person name="Matthews C."/>
            <person name="McCusker W."/>
            <person name="McDonough S."/>
            <person name="Mehta T."/>
            <person name="Meldrim J."/>
            <person name="Meneus L."/>
            <person name="Mihai O."/>
            <person name="Mihalev A."/>
            <person name="Mihova T."/>
            <person name="Mittelman R."/>
            <person name="Mlenga V."/>
            <person name="Montmayeur A."/>
            <person name="Mulrain L."/>
            <person name="Navidi A."/>
            <person name="Naylor J."/>
            <person name="Negash T."/>
            <person name="Nguyen T."/>
            <person name="Nguyen N."/>
            <person name="Nicol R."/>
            <person name="Norbu C."/>
            <person name="Norbu N."/>
            <person name="Novod N."/>
            <person name="O'Neill B."/>
            <person name="Osman S."/>
            <person name="Markiewicz E."/>
            <person name="Oyono O.L."/>
            <person name="Patti C."/>
            <person name="Phunkhang P."/>
            <person name="Pierre F."/>
            <person name="Priest M."/>
            <person name="Raghuraman S."/>
            <person name="Rege F."/>
            <person name="Reyes R."/>
            <person name="Rise C."/>
            <person name="Rogov P."/>
            <person name="Ross K."/>
            <person name="Ryan E."/>
            <person name="Settipalli S."/>
            <person name="Shea T."/>
            <person name="Sherpa N."/>
            <person name="Shi L."/>
            <person name="Shih D."/>
            <person name="Sparrow T."/>
            <person name="Spaulding J."/>
            <person name="Stalker J."/>
            <person name="Stange-Thomann N."/>
            <person name="Stavropoulos S."/>
            <person name="Stone C."/>
            <person name="Strader C."/>
            <person name="Tesfaye S."/>
            <person name="Thomson T."/>
            <person name="Thoulutsang Y."/>
            <person name="Thoulutsang D."/>
            <person name="Topham K."/>
            <person name="Topping I."/>
            <person name="Tsamla T."/>
            <person name="Vassiliev H."/>
            <person name="Vo A."/>
            <person name="Wangchuk T."/>
            <person name="Wangdi T."/>
            <person name="Weiand M."/>
            <person name="Wilkinson J."/>
            <person name="Wilson A."/>
            <person name="Yadav S."/>
            <person name="Young G."/>
            <person name="Yu Q."/>
            <person name="Zembek L."/>
            <person name="Zhong D."/>
            <person name="Zimmer A."/>
            <person name="Zwirko Z."/>
            <person name="Jaffe D.B."/>
            <person name="Alvarez P."/>
            <person name="Brockman W."/>
            <person name="Butler J."/>
            <person name="Chin C."/>
            <person name="Gnerre S."/>
            <person name="Grabherr M."/>
            <person name="Kleber M."/>
            <person name="Mauceli E."/>
            <person name="MacCallum I."/>
        </authorList>
    </citation>
    <scope>NUCLEOTIDE SEQUENCE [LARGE SCALE GENOMIC DNA]</scope>
    <source>
        <strain evidence="13">Tucson 15010-1051.87</strain>
    </source>
</reference>
<dbReference type="Pfam" id="PF21392">
    <property type="entry name" value="COQ9_N"/>
    <property type="match status" value="1"/>
</dbReference>
<evidence type="ECO:0000313" key="13">
    <source>
        <dbReference type="Proteomes" id="UP000008792"/>
    </source>
</evidence>
<dbReference type="InterPro" id="IPR048674">
    <property type="entry name" value="COQ9_HTH"/>
</dbReference>
<keyword evidence="6 8" id="KW-0446">Lipid-binding</keyword>
<evidence type="ECO:0000313" key="12">
    <source>
        <dbReference type="EMBL" id="EDW61545.2"/>
    </source>
</evidence>
<evidence type="ECO:0000256" key="8">
    <source>
        <dbReference type="RuleBase" id="RU366063"/>
    </source>
</evidence>
<dbReference type="InParanoid" id="B4LJH7"/>
<dbReference type="GO" id="GO:0005743">
    <property type="term" value="C:mitochondrial inner membrane"/>
    <property type="evidence" value="ECO:0007669"/>
    <property type="project" value="TreeGrafter"/>
</dbReference>
<feature type="region of interest" description="Disordered" evidence="9">
    <location>
        <begin position="69"/>
        <end position="121"/>
    </location>
</feature>
<keyword evidence="4 8" id="KW-0831">Ubiquinone biosynthesis</keyword>
<evidence type="ECO:0000259" key="10">
    <source>
        <dbReference type="Pfam" id="PF08511"/>
    </source>
</evidence>
<dbReference type="FunFam" id="1.10.357.10:FF:000004">
    <property type="entry name" value="Ubiquinone biosynthesis protein COQ9, mitochondrial"/>
    <property type="match status" value="1"/>
</dbReference>
<dbReference type="HOGENOM" id="CLU_057411_0_0_1"/>
<evidence type="ECO:0000256" key="7">
    <source>
        <dbReference type="ARBA" id="ARBA00023128"/>
    </source>
</evidence>
<feature type="compositionally biased region" description="Low complexity" evidence="9">
    <location>
        <begin position="110"/>
        <end position="120"/>
    </location>
</feature>
<organism evidence="12 13">
    <name type="scientific">Drosophila virilis</name>
    <name type="common">Fruit fly</name>
    <dbReference type="NCBI Taxonomy" id="7244"/>
    <lineage>
        <taxon>Eukaryota</taxon>
        <taxon>Metazoa</taxon>
        <taxon>Ecdysozoa</taxon>
        <taxon>Arthropoda</taxon>
        <taxon>Hexapoda</taxon>
        <taxon>Insecta</taxon>
        <taxon>Pterygota</taxon>
        <taxon>Neoptera</taxon>
        <taxon>Endopterygota</taxon>
        <taxon>Diptera</taxon>
        <taxon>Brachycera</taxon>
        <taxon>Muscomorpha</taxon>
        <taxon>Ephydroidea</taxon>
        <taxon>Drosophilidae</taxon>
        <taxon>Drosophila</taxon>
    </lineage>
</organism>
<feature type="compositionally biased region" description="Gly residues" evidence="9">
    <location>
        <begin position="98"/>
        <end position="109"/>
    </location>
</feature>
<dbReference type="InterPro" id="IPR013718">
    <property type="entry name" value="COQ9_C"/>
</dbReference>
<comment type="subcellular location">
    <subcellularLocation>
        <location evidence="1 8">Mitochondrion</location>
    </subcellularLocation>
</comment>
<dbReference type="GO" id="GO:0006744">
    <property type="term" value="P:ubiquinone biosynthetic process"/>
    <property type="evidence" value="ECO:0007669"/>
    <property type="project" value="UniProtKB-UniRule"/>
</dbReference>
<name>B4LJH7_DROVI</name>
<comment type="similarity">
    <text evidence="3 8">Belongs to the COQ9 family.</text>
</comment>
<evidence type="ECO:0000259" key="11">
    <source>
        <dbReference type="Pfam" id="PF21392"/>
    </source>
</evidence>
<dbReference type="STRING" id="7244.B4LJH7"/>
<keyword evidence="7 8" id="KW-0496">Mitochondrion</keyword>
<dbReference type="FunCoup" id="B4LJH7">
    <property type="interactions" value="1332"/>
</dbReference>
<dbReference type="PANTHER" id="PTHR21427">
    <property type="entry name" value="UBIQUINONE BIOSYNTHESIS PROTEIN COQ9, MITOCHONDRIAL"/>
    <property type="match status" value="1"/>
</dbReference>
<gene>
    <name evidence="12" type="primary">Dvir\GJ22111</name>
    <name evidence="12" type="ORF">Dvir_GJ22111</name>
</gene>
<dbReference type="PANTHER" id="PTHR21427:SF19">
    <property type="entry name" value="UBIQUINONE BIOSYNTHESIS PROTEIN COQ9, MITOCHONDRIAL"/>
    <property type="match status" value="1"/>
</dbReference>
<dbReference type="KEGG" id="dvi:6626375"/>
<keyword evidence="13" id="KW-1185">Reference proteome</keyword>
<comment type="function">
    <text evidence="8">Membrane-associated protein that warps the membrane surface to access and bind aromatic isoprenes with high specificity, including ubiquinone (CoQ) isoprene intermediates and presents them directly to Coq7, therefore facilitating the Coq7-mediated hydroxylase step. Participates in the biosynthesis of coenzyme Q, also named ubiquinone, an essential lipid-soluble electron transporter for aerobic cellular respiration.</text>
</comment>
<keyword evidence="5" id="KW-0809">Transit peptide</keyword>
<dbReference type="Proteomes" id="UP000008792">
    <property type="component" value="Unassembled WGS sequence"/>
</dbReference>
<dbReference type="InterPro" id="IPR012762">
    <property type="entry name" value="Ubiq_biosynth_COQ9"/>
</dbReference>
<feature type="domain" description="COQ9 C-terminal" evidence="10">
    <location>
        <begin position="238"/>
        <end position="307"/>
    </location>
</feature>
<accession>B4LJH7</accession>
<dbReference type="EMBL" id="CH940648">
    <property type="protein sequence ID" value="EDW61545.2"/>
    <property type="molecule type" value="Genomic_DNA"/>
</dbReference>
<evidence type="ECO:0000256" key="3">
    <source>
        <dbReference type="ARBA" id="ARBA00010766"/>
    </source>
</evidence>
<dbReference type="OrthoDB" id="619536at2759"/>
<dbReference type="eggNOG" id="KOG2969">
    <property type="taxonomic scope" value="Eukaryota"/>
</dbReference>